<dbReference type="CDD" id="cd07185">
    <property type="entry name" value="OmpA_C-like"/>
    <property type="match status" value="1"/>
</dbReference>
<reference evidence="8" key="1">
    <citation type="journal article" date="2019" name="Int. J. Syst. Evol. Microbiol.">
        <title>The Global Catalogue of Microorganisms (GCM) 10K type strain sequencing project: providing services to taxonomists for standard genome sequencing and annotation.</title>
        <authorList>
            <consortium name="The Broad Institute Genomics Platform"/>
            <consortium name="The Broad Institute Genome Sequencing Center for Infectious Disease"/>
            <person name="Wu L."/>
            <person name="Ma J."/>
        </authorList>
    </citation>
    <scope>NUCLEOTIDE SEQUENCE [LARGE SCALE GENOMIC DNA]</scope>
    <source>
        <strain evidence="8">JCM 17316</strain>
    </source>
</reference>
<evidence type="ECO:0000256" key="4">
    <source>
        <dbReference type="PROSITE-ProRule" id="PRU00473"/>
    </source>
</evidence>
<sequence length="454" mass="48590">MLQTQPLLSTGDVKFDLLALDRVSDQVVVAKLRARNAAKGEVRLEGTMTPRTRSAANFDKFDPNSIGDIALLDGVNSRLYYPYVQPGRKCLCTKTLAGFVTIPANGTLTLEAAFPAPPAEVSRLGLIVPGVLPFTDIPVGNRTGVKIDIDENNRGVDPVTAEKGPTRILPVRTVTQNNAGSEEDDGTNLSVNISTDVLFAVNKADLNAEAQARLREVAAKIQNSPGNTVTIEGHADSTGNDAINQPLSERRAKSVEDALKQMVTRQGVTYRSQGFGSKRPIASNSSEEGRKKNRRVVISFARPKPTPAQTPSGSAVPAPGRTLNPTGGPKGTSIHVDGLHRDSNGFTTVSFTVRNDGGEEANITNMFNASPFDGYVHGSTHGVSLVSGERRFRAARSSEGYAVAPDFNIWPIHVTRLGKGEQLRLFSLIKVPSDVTTVTLEIPGYEKAENLAIG</sequence>
<dbReference type="PRINTS" id="PR01021">
    <property type="entry name" value="OMPADOMAIN"/>
</dbReference>
<evidence type="ECO:0000259" key="6">
    <source>
        <dbReference type="PROSITE" id="PS51123"/>
    </source>
</evidence>
<dbReference type="InterPro" id="IPR036737">
    <property type="entry name" value="OmpA-like_sf"/>
</dbReference>
<dbReference type="InterPro" id="IPR050330">
    <property type="entry name" value="Bact_OuterMem_StrucFunc"/>
</dbReference>
<gene>
    <name evidence="7" type="ORF">GCM10022416_13100</name>
</gene>
<evidence type="ECO:0000313" key="7">
    <source>
        <dbReference type="EMBL" id="GAA4132862.1"/>
    </source>
</evidence>
<dbReference type="EMBL" id="BAABDO010000012">
    <property type="protein sequence ID" value="GAA4132862.1"/>
    <property type="molecule type" value="Genomic_DNA"/>
</dbReference>
<dbReference type="PANTHER" id="PTHR30329">
    <property type="entry name" value="STATOR ELEMENT OF FLAGELLAR MOTOR COMPLEX"/>
    <property type="match status" value="1"/>
</dbReference>
<comment type="caution">
    <text evidence="7">The sequence shown here is derived from an EMBL/GenBank/DDBJ whole genome shotgun (WGS) entry which is preliminary data.</text>
</comment>
<dbReference type="RefSeq" id="WP_345018400.1">
    <property type="nucleotide sequence ID" value="NZ_BAABDO010000012.1"/>
</dbReference>
<keyword evidence="3" id="KW-0998">Cell outer membrane</keyword>
<keyword evidence="2 4" id="KW-0472">Membrane</keyword>
<comment type="subcellular location">
    <subcellularLocation>
        <location evidence="1">Cell outer membrane</location>
    </subcellularLocation>
</comment>
<evidence type="ECO:0000313" key="8">
    <source>
        <dbReference type="Proteomes" id="UP001500266"/>
    </source>
</evidence>
<proteinExistence type="predicted"/>
<name>A0ABP7Y9Z0_9ACTN</name>
<evidence type="ECO:0000256" key="5">
    <source>
        <dbReference type="SAM" id="MobiDB-lite"/>
    </source>
</evidence>
<keyword evidence="8" id="KW-1185">Reference proteome</keyword>
<organism evidence="7 8">
    <name type="scientific">Actinomadura keratinilytica</name>
    <dbReference type="NCBI Taxonomy" id="547461"/>
    <lineage>
        <taxon>Bacteria</taxon>
        <taxon>Bacillati</taxon>
        <taxon>Actinomycetota</taxon>
        <taxon>Actinomycetes</taxon>
        <taxon>Streptosporangiales</taxon>
        <taxon>Thermomonosporaceae</taxon>
        <taxon>Actinomadura</taxon>
    </lineage>
</organism>
<accession>A0ABP7Y9Z0</accession>
<dbReference type="PANTHER" id="PTHR30329:SF21">
    <property type="entry name" value="LIPOPROTEIN YIAD-RELATED"/>
    <property type="match status" value="1"/>
</dbReference>
<dbReference type="PROSITE" id="PS51123">
    <property type="entry name" value="OMPA_2"/>
    <property type="match status" value="1"/>
</dbReference>
<feature type="region of interest" description="Disordered" evidence="5">
    <location>
        <begin position="270"/>
        <end position="331"/>
    </location>
</feature>
<dbReference type="InterPro" id="IPR006665">
    <property type="entry name" value="OmpA-like"/>
</dbReference>
<protein>
    <recommendedName>
        <fullName evidence="6">OmpA-like domain-containing protein</fullName>
    </recommendedName>
</protein>
<feature type="domain" description="OmpA-like" evidence="6">
    <location>
        <begin position="186"/>
        <end position="304"/>
    </location>
</feature>
<dbReference type="Gene3D" id="3.30.1330.60">
    <property type="entry name" value="OmpA-like domain"/>
    <property type="match status" value="1"/>
</dbReference>
<dbReference type="Proteomes" id="UP001500266">
    <property type="component" value="Unassembled WGS sequence"/>
</dbReference>
<evidence type="ECO:0000256" key="2">
    <source>
        <dbReference type="ARBA" id="ARBA00023136"/>
    </source>
</evidence>
<evidence type="ECO:0000256" key="3">
    <source>
        <dbReference type="ARBA" id="ARBA00023237"/>
    </source>
</evidence>
<dbReference type="Pfam" id="PF00691">
    <property type="entry name" value="OmpA"/>
    <property type="match status" value="1"/>
</dbReference>
<evidence type="ECO:0000256" key="1">
    <source>
        <dbReference type="ARBA" id="ARBA00004442"/>
    </source>
</evidence>
<dbReference type="InterPro" id="IPR006664">
    <property type="entry name" value="OMP_bac"/>
</dbReference>
<dbReference type="SUPFAM" id="SSF103088">
    <property type="entry name" value="OmpA-like"/>
    <property type="match status" value="1"/>
</dbReference>